<comment type="similarity">
    <text evidence="4">Belongs to the flavoredoxin family.</text>
</comment>
<evidence type="ECO:0000256" key="4">
    <source>
        <dbReference type="ARBA" id="ARBA00038054"/>
    </source>
</evidence>
<gene>
    <name evidence="7" type="ORF">M438DRAFT_192441</name>
</gene>
<organism evidence="7 8">
    <name type="scientific">Aureobasidium pullulans EXF-150</name>
    <dbReference type="NCBI Taxonomy" id="1043002"/>
    <lineage>
        <taxon>Eukaryota</taxon>
        <taxon>Fungi</taxon>
        <taxon>Dikarya</taxon>
        <taxon>Ascomycota</taxon>
        <taxon>Pezizomycotina</taxon>
        <taxon>Dothideomycetes</taxon>
        <taxon>Dothideomycetidae</taxon>
        <taxon>Dothideales</taxon>
        <taxon>Saccotheciaceae</taxon>
        <taxon>Aureobasidium</taxon>
    </lineage>
</organism>
<proteinExistence type="inferred from homology"/>
<evidence type="ECO:0000259" key="6">
    <source>
        <dbReference type="SMART" id="SM00903"/>
    </source>
</evidence>
<dbReference type="Proteomes" id="UP000030706">
    <property type="component" value="Unassembled WGS sequence"/>
</dbReference>
<feature type="compositionally biased region" description="Basic and acidic residues" evidence="5">
    <location>
        <begin position="75"/>
        <end position="89"/>
    </location>
</feature>
<name>A0A074XNF8_AURPU</name>
<dbReference type="GeneID" id="40741567"/>
<dbReference type="OrthoDB" id="10250990at2759"/>
<dbReference type="AlphaFoldDB" id="A0A074XNF8"/>
<feature type="compositionally biased region" description="Polar residues" evidence="5">
    <location>
        <begin position="33"/>
        <end position="46"/>
    </location>
</feature>
<evidence type="ECO:0000313" key="7">
    <source>
        <dbReference type="EMBL" id="KEQ85209.1"/>
    </source>
</evidence>
<keyword evidence="2" id="KW-0285">Flavoprotein</keyword>
<dbReference type="EMBL" id="KL584980">
    <property type="protein sequence ID" value="KEQ85209.1"/>
    <property type="molecule type" value="Genomic_DNA"/>
</dbReference>
<evidence type="ECO:0000256" key="2">
    <source>
        <dbReference type="ARBA" id="ARBA00022630"/>
    </source>
</evidence>
<reference evidence="7 8" key="1">
    <citation type="journal article" date="2014" name="BMC Genomics">
        <title>Genome sequencing of four Aureobasidium pullulans varieties: biotechnological potential, stress tolerance, and description of new species.</title>
        <authorList>
            <person name="Gostin Ar C."/>
            <person name="Ohm R.A."/>
            <person name="Kogej T."/>
            <person name="Sonjak S."/>
            <person name="Turk M."/>
            <person name="Zajc J."/>
            <person name="Zalar P."/>
            <person name="Grube M."/>
            <person name="Sun H."/>
            <person name="Han J."/>
            <person name="Sharma A."/>
            <person name="Chiniquy J."/>
            <person name="Ngan C.Y."/>
            <person name="Lipzen A."/>
            <person name="Barry K."/>
            <person name="Grigoriev I.V."/>
            <person name="Gunde-Cimerman N."/>
        </authorList>
    </citation>
    <scope>NUCLEOTIDE SEQUENCE [LARGE SCALE GENOMIC DNA]</scope>
    <source>
        <strain evidence="7 8">EXF-150</strain>
    </source>
</reference>
<dbReference type="InterPro" id="IPR002563">
    <property type="entry name" value="Flavin_Rdtase-like_dom"/>
</dbReference>
<dbReference type="RefSeq" id="XP_029761396.1">
    <property type="nucleotide sequence ID" value="XM_029899261.1"/>
</dbReference>
<feature type="region of interest" description="Disordered" evidence="5">
    <location>
        <begin position="33"/>
        <end position="91"/>
    </location>
</feature>
<dbReference type="PANTHER" id="PTHR33798">
    <property type="entry name" value="FLAVOPROTEIN OXYGENASE"/>
    <property type="match status" value="1"/>
</dbReference>
<dbReference type="Gene3D" id="2.30.110.10">
    <property type="entry name" value="Electron Transport, Fmn-binding Protein, Chain A"/>
    <property type="match status" value="1"/>
</dbReference>
<dbReference type="SUPFAM" id="SSF50475">
    <property type="entry name" value="FMN-binding split barrel"/>
    <property type="match status" value="1"/>
</dbReference>
<keyword evidence="3" id="KW-0288">FMN</keyword>
<evidence type="ECO:0000256" key="1">
    <source>
        <dbReference type="ARBA" id="ARBA00001917"/>
    </source>
</evidence>
<dbReference type="Pfam" id="PF01613">
    <property type="entry name" value="Flavin_Reduct"/>
    <property type="match status" value="1"/>
</dbReference>
<evidence type="ECO:0000256" key="5">
    <source>
        <dbReference type="SAM" id="MobiDB-lite"/>
    </source>
</evidence>
<sequence length="331" mass="36510">MQSFSPLLWRPAFISESRRNLCATARRIPANMNRSFSSSQHNQSTPKVDYSSLGGTEKNLPDWKPESTISVTKPGKPDWKWGEGVKGKQDQSQVEIDPFEEGRPMFHNYTLLVSGIAPRPIGLVSTVSKEGKLNLAPFSYFQVVDHDPPVFVIGFSGRANRPKDTLRNLEETGECVLNIVSEDMIEAVNATSVDAPYGTSEWSLSGLTKSDSTTVKPPRVKESVMSIEGKLTEVVNYKTSRPSVGPHSSLAIIEATRFWVAENAIDEKRSHVDLNVLRPIGQLGGVSYARITDIFELPRTNWATAVEKSGSELLDVAKEETTESDGPMSKL</sequence>
<keyword evidence="8" id="KW-1185">Reference proteome</keyword>
<dbReference type="PANTHER" id="PTHR33798:SF5">
    <property type="entry name" value="FLAVIN REDUCTASE LIKE DOMAIN-CONTAINING PROTEIN"/>
    <property type="match status" value="1"/>
</dbReference>
<feature type="domain" description="Flavin reductase like" evidence="6">
    <location>
        <begin position="114"/>
        <end position="273"/>
    </location>
</feature>
<protein>
    <recommendedName>
        <fullName evidence="6">Flavin reductase like domain-containing protein</fullName>
    </recommendedName>
</protein>
<dbReference type="SMART" id="SM00903">
    <property type="entry name" value="Flavin_Reduct"/>
    <property type="match status" value="1"/>
</dbReference>
<dbReference type="InterPro" id="IPR012349">
    <property type="entry name" value="Split_barrel_FMN-bd"/>
</dbReference>
<dbReference type="GO" id="GO:0010181">
    <property type="term" value="F:FMN binding"/>
    <property type="evidence" value="ECO:0007669"/>
    <property type="project" value="InterPro"/>
</dbReference>
<evidence type="ECO:0000256" key="3">
    <source>
        <dbReference type="ARBA" id="ARBA00022643"/>
    </source>
</evidence>
<evidence type="ECO:0000313" key="8">
    <source>
        <dbReference type="Proteomes" id="UP000030706"/>
    </source>
</evidence>
<dbReference type="HOGENOM" id="CLU_059021_3_0_1"/>
<comment type="cofactor">
    <cofactor evidence="1">
        <name>FMN</name>
        <dbReference type="ChEBI" id="CHEBI:58210"/>
    </cofactor>
</comment>
<accession>A0A074XNF8</accession>